<dbReference type="OrthoDB" id="2758749at2759"/>
<evidence type="ECO:0000259" key="2">
    <source>
        <dbReference type="PROSITE" id="PS50800"/>
    </source>
</evidence>
<feature type="region of interest" description="Disordered" evidence="1">
    <location>
        <begin position="277"/>
        <end position="321"/>
    </location>
</feature>
<name>A0A060T0X8_PYCCI</name>
<feature type="compositionally biased region" description="Basic residues" evidence="1">
    <location>
        <begin position="312"/>
        <end position="321"/>
    </location>
</feature>
<dbReference type="EMBL" id="CCBP010000707">
    <property type="protein sequence ID" value="CDO78184.1"/>
    <property type="molecule type" value="Genomic_DNA"/>
</dbReference>
<reference evidence="3" key="1">
    <citation type="submission" date="2014-01" db="EMBL/GenBank/DDBJ databases">
        <title>The genome of the white-rot fungus Pycnoporus cinnabarinus: a basidiomycete model with a versatile arsenal for lignocellulosic biomass breakdown.</title>
        <authorList>
            <person name="Levasseur A."/>
            <person name="Lomascolo A."/>
            <person name="Ruiz-Duenas F.J."/>
            <person name="Uzan E."/>
            <person name="Piumi F."/>
            <person name="Kues U."/>
            <person name="Ram A.F.J."/>
            <person name="Murat C."/>
            <person name="Haon M."/>
            <person name="Benoit I."/>
            <person name="Arfi Y."/>
            <person name="Chevret D."/>
            <person name="Drula E."/>
            <person name="Kwon M.J."/>
            <person name="Gouret P."/>
            <person name="Lesage-Meessen L."/>
            <person name="Lombard V."/>
            <person name="Mariette J."/>
            <person name="Noirot C."/>
            <person name="Park J."/>
            <person name="Patyshakuliyeva A."/>
            <person name="Wieneger R.A.B."/>
            <person name="Wosten H.A.B."/>
            <person name="Martin F."/>
            <person name="Coutinho P.M."/>
            <person name="de Vries R."/>
            <person name="Martinez A.T."/>
            <person name="Klopp C."/>
            <person name="Pontarotti P."/>
            <person name="Henrissat B."/>
            <person name="Record E."/>
        </authorList>
    </citation>
    <scope>NUCLEOTIDE SEQUENCE [LARGE SCALE GENOMIC DNA]</scope>
    <source>
        <strain evidence="3">BRFM137</strain>
    </source>
</reference>
<dbReference type="OMA" id="MESHERH"/>
<dbReference type="InterPro" id="IPR003034">
    <property type="entry name" value="SAP_dom"/>
</dbReference>
<evidence type="ECO:0000313" key="4">
    <source>
        <dbReference type="Proteomes" id="UP000029665"/>
    </source>
</evidence>
<comment type="caution">
    <text evidence="3">The sequence shown here is derived from an EMBL/GenBank/DDBJ whole genome shotgun (WGS) entry which is preliminary data.</text>
</comment>
<feature type="domain" description="SAP" evidence="2">
    <location>
        <begin position="130"/>
        <end position="164"/>
    </location>
</feature>
<keyword evidence="4" id="KW-1185">Reference proteome</keyword>
<feature type="region of interest" description="Disordered" evidence="1">
    <location>
        <begin position="188"/>
        <end position="224"/>
    </location>
</feature>
<dbReference type="HOGENOM" id="CLU_866379_0_0_1"/>
<evidence type="ECO:0000313" key="3">
    <source>
        <dbReference type="EMBL" id="CDO78184.1"/>
    </source>
</evidence>
<accession>A0A060T0X8</accession>
<feature type="compositionally biased region" description="Pro residues" evidence="1">
    <location>
        <begin position="285"/>
        <end position="298"/>
    </location>
</feature>
<protein>
    <recommendedName>
        <fullName evidence="2">SAP domain-containing protein</fullName>
    </recommendedName>
</protein>
<evidence type="ECO:0000256" key="1">
    <source>
        <dbReference type="SAM" id="MobiDB-lite"/>
    </source>
</evidence>
<proteinExistence type="predicted"/>
<sequence length="321" mass="35781">MLSLRSLRRDEELRRLAEENARLREQNCVLLRQAESASAHANIAKWHLNRIQEELNRKTTTKKCRRIRSTAALITAGEGAMQCERQEREAAEREAWRRAEQERRAEEERRRQVQRKQMAYDNHIIFSGTLSRKVKEDLKDIAFALGLPINGTNSDLSERIADHLRLQAAQYSSHPKFSGLYTAANGLSGVQKRPLPPDFNDENSLPPSSRRRLDPGTSSPALQVPTAPLYPAPVYFPPSGLHAVNPPLYAAPSPCIPSSTSEVPIDPALLHAHAAACSLSSPQSDVPPRPPATPPPSDRLPLSDISPTHTPNKSRHPFTCY</sequence>
<gene>
    <name evidence="3" type="ORF">BN946_scf184797.g10</name>
</gene>
<dbReference type="Proteomes" id="UP000029665">
    <property type="component" value="Unassembled WGS sequence"/>
</dbReference>
<organism evidence="3 4">
    <name type="scientific">Pycnoporus cinnabarinus</name>
    <name type="common">Cinnabar-red polypore</name>
    <name type="synonym">Trametes cinnabarina</name>
    <dbReference type="NCBI Taxonomy" id="5643"/>
    <lineage>
        <taxon>Eukaryota</taxon>
        <taxon>Fungi</taxon>
        <taxon>Dikarya</taxon>
        <taxon>Basidiomycota</taxon>
        <taxon>Agaricomycotina</taxon>
        <taxon>Agaricomycetes</taxon>
        <taxon>Polyporales</taxon>
        <taxon>Polyporaceae</taxon>
        <taxon>Trametes</taxon>
    </lineage>
</organism>
<dbReference type="AlphaFoldDB" id="A0A060T0X8"/>
<dbReference type="PROSITE" id="PS50800">
    <property type="entry name" value="SAP"/>
    <property type="match status" value="1"/>
</dbReference>